<accession>A0A7S4LAA2</accession>
<evidence type="ECO:0000313" key="2">
    <source>
        <dbReference type="EMBL" id="CAE0816439.1"/>
    </source>
</evidence>
<feature type="compositionally biased region" description="Low complexity" evidence="1">
    <location>
        <begin position="30"/>
        <end position="44"/>
    </location>
</feature>
<evidence type="ECO:0000256" key="1">
    <source>
        <dbReference type="SAM" id="MobiDB-lite"/>
    </source>
</evidence>
<dbReference type="EMBL" id="HBJA01078792">
    <property type="protein sequence ID" value="CAE0816439.1"/>
    <property type="molecule type" value="Transcribed_RNA"/>
</dbReference>
<protein>
    <submittedName>
        <fullName evidence="2">Uncharacterized protein</fullName>
    </submittedName>
</protein>
<name>A0A7S4LAA2_9EUGL</name>
<reference evidence="2" key="1">
    <citation type="submission" date="2021-01" db="EMBL/GenBank/DDBJ databases">
        <authorList>
            <person name="Corre E."/>
            <person name="Pelletier E."/>
            <person name="Niang G."/>
            <person name="Scheremetjew M."/>
            <person name="Finn R."/>
            <person name="Kale V."/>
            <person name="Holt S."/>
            <person name="Cochrane G."/>
            <person name="Meng A."/>
            <person name="Brown T."/>
            <person name="Cohen L."/>
        </authorList>
    </citation>
    <scope>NUCLEOTIDE SEQUENCE</scope>
    <source>
        <strain evidence="2">CCMP1594</strain>
    </source>
</reference>
<proteinExistence type="predicted"/>
<feature type="region of interest" description="Disordered" evidence="1">
    <location>
        <begin position="1"/>
        <end position="51"/>
    </location>
</feature>
<gene>
    <name evidence="2" type="ORF">EGYM00163_LOCUS27600</name>
</gene>
<organism evidence="2">
    <name type="scientific">Eutreptiella gymnastica</name>
    <dbReference type="NCBI Taxonomy" id="73025"/>
    <lineage>
        <taxon>Eukaryota</taxon>
        <taxon>Discoba</taxon>
        <taxon>Euglenozoa</taxon>
        <taxon>Euglenida</taxon>
        <taxon>Spirocuta</taxon>
        <taxon>Euglenophyceae</taxon>
        <taxon>Eutreptiales</taxon>
        <taxon>Eutreptiaceae</taxon>
        <taxon>Eutreptiella</taxon>
    </lineage>
</organism>
<dbReference type="AlphaFoldDB" id="A0A7S4LAA2"/>
<sequence length="144" mass="15680">MRLETQGSRPGSAVARTPTVTFANNKKPKPTTTTECGTSPTGSSDGQVGVDAAGPIATQTVALPDAKWEEFVAGLQRATAFNYFDHLLKQMQMHETLEKAKAYQLRMSVEDPLRASQTLFSPTQQAQMRIFPTEGCDNNMNVGE</sequence>